<dbReference type="Proteomes" id="UP001169760">
    <property type="component" value="Unassembled WGS sequence"/>
</dbReference>
<dbReference type="InterPro" id="IPR039426">
    <property type="entry name" value="TonB-dep_rcpt-like"/>
</dbReference>
<accession>A0AAW7X3G7</accession>
<evidence type="ECO:0000313" key="16">
    <source>
        <dbReference type="EMBL" id="MDO6422355.1"/>
    </source>
</evidence>
<dbReference type="InterPro" id="IPR012910">
    <property type="entry name" value="Plug_dom"/>
</dbReference>
<dbReference type="AlphaFoldDB" id="A0AAW7X3G7"/>
<dbReference type="InterPro" id="IPR037066">
    <property type="entry name" value="Plug_dom_sf"/>
</dbReference>
<keyword evidence="8 11" id="KW-0472">Membrane</keyword>
<comment type="similarity">
    <text evidence="2">Belongs to the TonB-dependent receptor family. Hemoglobin/haptoglobin binding protein subfamily.</text>
</comment>
<gene>
    <name evidence="16" type="ORF">Q4521_07705</name>
</gene>
<dbReference type="InterPro" id="IPR036942">
    <property type="entry name" value="Beta-barrel_TonB_sf"/>
</dbReference>
<protein>
    <submittedName>
        <fullName evidence="16">TonB-dependent receptor</fullName>
    </submittedName>
</protein>
<dbReference type="Pfam" id="PF07715">
    <property type="entry name" value="Plug"/>
    <property type="match status" value="1"/>
</dbReference>
<dbReference type="SUPFAM" id="SSF56935">
    <property type="entry name" value="Porins"/>
    <property type="match status" value="1"/>
</dbReference>
<evidence type="ECO:0000256" key="8">
    <source>
        <dbReference type="ARBA" id="ARBA00023136"/>
    </source>
</evidence>
<reference evidence="16" key="1">
    <citation type="submission" date="2023-07" db="EMBL/GenBank/DDBJ databases">
        <title>Genome content predicts the carbon catabolic preferences of heterotrophic bacteria.</title>
        <authorList>
            <person name="Gralka M."/>
        </authorList>
    </citation>
    <scope>NUCLEOTIDE SEQUENCE</scope>
    <source>
        <strain evidence="16">I3M17_2</strain>
    </source>
</reference>
<evidence type="ECO:0000256" key="5">
    <source>
        <dbReference type="ARBA" id="ARBA00022692"/>
    </source>
</evidence>
<dbReference type="GO" id="GO:0015344">
    <property type="term" value="F:siderophore uptake transmembrane transporter activity"/>
    <property type="evidence" value="ECO:0007669"/>
    <property type="project" value="TreeGrafter"/>
</dbReference>
<keyword evidence="6 13" id="KW-0732">Signal</keyword>
<evidence type="ECO:0000256" key="3">
    <source>
        <dbReference type="ARBA" id="ARBA00022448"/>
    </source>
</evidence>
<comment type="caution">
    <text evidence="16">The sequence shown here is derived from an EMBL/GenBank/DDBJ whole genome shotgun (WGS) entry which is preliminary data.</text>
</comment>
<dbReference type="InterPro" id="IPR000531">
    <property type="entry name" value="Beta-barrel_TonB"/>
</dbReference>
<keyword evidence="4 11" id="KW-1134">Transmembrane beta strand</keyword>
<keyword evidence="7 12" id="KW-0798">TonB box</keyword>
<organism evidence="16 17">
    <name type="scientific">Saccharophagus degradans</name>
    <dbReference type="NCBI Taxonomy" id="86304"/>
    <lineage>
        <taxon>Bacteria</taxon>
        <taxon>Pseudomonadati</taxon>
        <taxon>Pseudomonadota</taxon>
        <taxon>Gammaproteobacteria</taxon>
        <taxon>Cellvibrionales</taxon>
        <taxon>Cellvibrionaceae</taxon>
        <taxon>Saccharophagus</taxon>
    </lineage>
</organism>
<evidence type="ECO:0000256" key="13">
    <source>
        <dbReference type="SAM" id="SignalP"/>
    </source>
</evidence>
<dbReference type="Gene3D" id="2.40.170.20">
    <property type="entry name" value="TonB-dependent receptor, beta-barrel domain"/>
    <property type="match status" value="1"/>
</dbReference>
<evidence type="ECO:0000256" key="11">
    <source>
        <dbReference type="PROSITE-ProRule" id="PRU01360"/>
    </source>
</evidence>
<dbReference type="PANTHER" id="PTHR30069:SF29">
    <property type="entry name" value="HEMOGLOBIN AND HEMOGLOBIN-HAPTOGLOBIN-BINDING PROTEIN 1-RELATED"/>
    <property type="match status" value="1"/>
</dbReference>
<keyword evidence="5 11" id="KW-0812">Transmembrane</keyword>
<dbReference type="GO" id="GO:0044718">
    <property type="term" value="P:siderophore transmembrane transport"/>
    <property type="evidence" value="ECO:0007669"/>
    <property type="project" value="TreeGrafter"/>
</dbReference>
<dbReference type="EMBL" id="JAUOPB010000005">
    <property type="protein sequence ID" value="MDO6422355.1"/>
    <property type="molecule type" value="Genomic_DNA"/>
</dbReference>
<dbReference type="RefSeq" id="WP_303492328.1">
    <property type="nucleotide sequence ID" value="NZ_JAUOPB010000005.1"/>
</dbReference>
<evidence type="ECO:0000256" key="10">
    <source>
        <dbReference type="ARBA" id="ARBA00023237"/>
    </source>
</evidence>
<evidence type="ECO:0000259" key="15">
    <source>
        <dbReference type="Pfam" id="PF07715"/>
    </source>
</evidence>
<dbReference type="Pfam" id="PF00593">
    <property type="entry name" value="TonB_dep_Rec_b-barrel"/>
    <property type="match status" value="1"/>
</dbReference>
<keyword evidence="10 11" id="KW-0998">Cell outer membrane</keyword>
<evidence type="ECO:0000256" key="7">
    <source>
        <dbReference type="ARBA" id="ARBA00023077"/>
    </source>
</evidence>
<dbReference type="GO" id="GO:0009279">
    <property type="term" value="C:cell outer membrane"/>
    <property type="evidence" value="ECO:0007669"/>
    <property type="project" value="UniProtKB-SubCell"/>
</dbReference>
<evidence type="ECO:0000256" key="4">
    <source>
        <dbReference type="ARBA" id="ARBA00022452"/>
    </source>
</evidence>
<evidence type="ECO:0000256" key="12">
    <source>
        <dbReference type="RuleBase" id="RU003357"/>
    </source>
</evidence>
<feature type="domain" description="TonB-dependent receptor-like beta-barrel" evidence="14">
    <location>
        <begin position="278"/>
        <end position="653"/>
    </location>
</feature>
<dbReference type="PROSITE" id="PS52016">
    <property type="entry name" value="TONB_DEPENDENT_REC_3"/>
    <property type="match status" value="1"/>
</dbReference>
<keyword evidence="3 11" id="KW-0813">Transport</keyword>
<proteinExistence type="inferred from homology"/>
<evidence type="ECO:0000259" key="14">
    <source>
        <dbReference type="Pfam" id="PF00593"/>
    </source>
</evidence>
<keyword evidence="9 16" id="KW-0675">Receptor</keyword>
<feature type="domain" description="TonB-dependent receptor plug" evidence="15">
    <location>
        <begin position="63"/>
        <end position="172"/>
    </location>
</feature>
<evidence type="ECO:0000256" key="6">
    <source>
        <dbReference type="ARBA" id="ARBA00022729"/>
    </source>
</evidence>
<feature type="chain" id="PRO_5043319813" evidence="13">
    <location>
        <begin position="23"/>
        <end position="686"/>
    </location>
</feature>
<evidence type="ECO:0000256" key="9">
    <source>
        <dbReference type="ARBA" id="ARBA00023170"/>
    </source>
</evidence>
<evidence type="ECO:0000256" key="1">
    <source>
        <dbReference type="ARBA" id="ARBA00004571"/>
    </source>
</evidence>
<name>A0AAW7X3G7_9GAMM</name>
<dbReference type="Gene3D" id="2.170.130.10">
    <property type="entry name" value="TonB-dependent receptor, plug domain"/>
    <property type="match status" value="1"/>
</dbReference>
<dbReference type="PANTHER" id="PTHR30069">
    <property type="entry name" value="TONB-DEPENDENT OUTER MEMBRANE RECEPTOR"/>
    <property type="match status" value="1"/>
</dbReference>
<comment type="subcellular location">
    <subcellularLocation>
        <location evidence="1 11">Cell outer membrane</location>
        <topology evidence="1 11">Multi-pass membrane protein</topology>
    </subcellularLocation>
</comment>
<evidence type="ECO:0000313" key="17">
    <source>
        <dbReference type="Proteomes" id="UP001169760"/>
    </source>
</evidence>
<feature type="signal peptide" evidence="13">
    <location>
        <begin position="1"/>
        <end position="22"/>
    </location>
</feature>
<sequence>MIRQILASRFKVLTLAIGIALANEGYAKQEEAHDSSLLSMSLAQLLDIEVTGPTRDEQTFRLAPAAVSVFTHTEIAAMGLSTLDQLVNFAPGYQSNRNGGSPIYAPYTSRARRISGSSSEILLLVDGQRINDPRTSGASTIVPQFPLANIERIEFIRGPGSALYGSNAMQGVINIVTLSNQNRASLEVGSFDHKALNFFNSQQVANIQIDSFLDIQQDGGDNYNIPSSASLDGTVATQDPKSRLSLNIKAQKNNTQLKLQHYTAEAEDFYLNGGIANGVNKHKSELSALEFVQTFRLDNSSSMISANYTRSSTLRIQQLLPAGSMRDISTPSSDAPFTGGTKDNVYSEYELQWTNNWQINSANKLQFGASYRHIDSPELQVTTNYDIKAFIARDFPVTYYGKQTDGPPAQHASTRDILGVYLQHQTTVADKLHITLGARHDEFSNIGNRLSPRLALVYTPTDANTFKYLYAEAYRAPSEAELNLTDNPQFLGNPNLQPEVVTTSEIIWIFQCEKYSLTSGIFEHQFSNAIVQQSIGERTQQNFNMDQSPVRGAELELALQATPNLFVRANTTAIWDKPETSYREASRLASLMVSYQYQQWNANVGAYWHGETEMAANGDDSQRTQVDAFTLATAKVSRAINSQLNVYLKAYNVFDSDIATAPESSSLQQGIPNRGRNMQLGFTYHF</sequence>
<evidence type="ECO:0000256" key="2">
    <source>
        <dbReference type="ARBA" id="ARBA00008143"/>
    </source>
</evidence>